<gene>
    <name evidence="2" type="ORF">AK812_SmicGene32180</name>
</gene>
<dbReference type="Proteomes" id="UP000186817">
    <property type="component" value="Unassembled WGS sequence"/>
</dbReference>
<proteinExistence type="predicted"/>
<organism evidence="2 3">
    <name type="scientific">Symbiodinium microadriaticum</name>
    <name type="common">Dinoflagellate</name>
    <name type="synonym">Zooxanthella microadriatica</name>
    <dbReference type="NCBI Taxonomy" id="2951"/>
    <lineage>
        <taxon>Eukaryota</taxon>
        <taxon>Sar</taxon>
        <taxon>Alveolata</taxon>
        <taxon>Dinophyceae</taxon>
        <taxon>Suessiales</taxon>
        <taxon>Symbiodiniaceae</taxon>
        <taxon>Symbiodinium</taxon>
    </lineage>
</organism>
<comment type="caution">
    <text evidence="2">The sequence shown here is derived from an EMBL/GenBank/DDBJ whole genome shotgun (WGS) entry which is preliminary data.</text>
</comment>
<dbReference type="EMBL" id="LSRX01000904">
    <property type="protein sequence ID" value="OLP86664.1"/>
    <property type="molecule type" value="Genomic_DNA"/>
</dbReference>
<feature type="region of interest" description="Disordered" evidence="1">
    <location>
        <begin position="85"/>
        <end position="176"/>
    </location>
</feature>
<reference evidence="2 3" key="1">
    <citation type="submission" date="2016-02" db="EMBL/GenBank/DDBJ databases">
        <title>Genome analysis of coral dinoflagellate symbionts highlights evolutionary adaptations to a symbiotic lifestyle.</title>
        <authorList>
            <person name="Aranda M."/>
            <person name="Li Y."/>
            <person name="Liew Y.J."/>
            <person name="Baumgarten S."/>
            <person name="Simakov O."/>
            <person name="Wilson M."/>
            <person name="Piel J."/>
            <person name="Ashoor H."/>
            <person name="Bougouffa S."/>
            <person name="Bajic V.B."/>
            <person name="Ryu T."/>
            <person name="Ravasi T."/>
            <person name="Bayer T."/>
            <person name="Micklem G."/>
            <person name="Kim H."/>
            <person name="Bhak J."/>
            <person name="Lajeunesse T.C."/>
            <person name="Voolstra C.R."/>
        </authorList>
    </citation>
    <scope>NUCLEOTIDE SEQUENCE [LARGE SCALE GENOMIC DNA]</scope>
    <source>
        <strain evidence="2 3">CCMP2467</strain>
    </source>
</reference>
<name>A0A1Q9CUR9_SYMMI</name>
<dbReference type="OrthoDB" id="448936at2759"/>
<evidence type="ECO:0000313" key="2">
    <source>
        <dbReference type="EMBL" id="OLP86664.1"/>
    </source>
</evidence>
<protein>
    <submittedName>
        <fullName evidence="2">Uncharacterized protein</fullName>
    </submittedName>
</protein>
<sequence length="221" mass="24854">MKNVRVLTLPYLEFEYCNVYRGTFGKTLPVIHRHPDAVVILWNPGDHDHVFFVTIAQLLPCLQDMKADHWSMIVFWNEAKGQAARRGPDVGLDFTDQPAPAPEVPQQPTNDDDGDYPGYEDPHAEMPVDDEDMPPQSQQPEPDLDDNPIELGSGGNPPPAPPGGGASVPVPEDDSEDRDLALDLRLMNRPFKWNTMMRHLFLEVLLVLLVRLLSSPTRIKF</sequence>
<evidence type="ECO:0000313" key="3">
    <source>
        <dbReference type="Proteomes" id="UP000186817"/>
    </source>
</evidence>
<keyword evidence="3" id="KW-1185">Reference proteome</keyword>
<evidence type="ECO:0000256" key="1">
    <source>
        <dbReference type="SAM" id="MobiDB-lite"/>
    </source>
</evidence>
<accession>A0A1Q9CUR9</accession>
<dbReference type="AlphaFoldDB" id="A0A1Q9CUR9"/>